<keyword evidence="5" id="KW-0479">Metal-binding</keyword>
<dbReference type="Pfam" id="PF00246">
    <property type="entry name" value="Peptidase_M14"/>
    <property type="match status" value="1"/>
</dbReference>
<dbReference type="InterPro" id="IPR036990">
    <property type="entry name" value="M14A-like_propep"/>
</dbReference>
<evidence type="ECO:0000256" key="1">
    <source>
        <dbReference type="ARBA" id="ARBA00001947"/>
    </source>
</evidence>
<dbReference type="SUPFAM" id="SSF47353">
    <property type="entry name" value="Retrovirus capsid dimerization domain-like"/>
    <property type="match status" value="1"/>
</dbReference>
<evidence type="ECO:0000256" key="7">
    <source>
        <dbReference type="ARBA" id="ARBA00022801"/>
    </source>
</evidence>
<feature type="domain" description="C-type lectin" evidence="13">
    <location>
        <begin position="2042"/>
        <end position="2152"/>
    </location>
</feature>
<dbReference type="InterPro" id="IPR016187">
    <property type="entry name" value="CTDL_fold"/>
</dbReference>
<sequence>MFNLEEFVANPSVGALTALQKKDWASLAIYYELEPRPTLIKTQLQKLVLEHFIEEEVLDRNEVQDHFSLGSGDTEEARLSLERERVKLEILREQNKAKELSYLSHSDKYLPCFDEGQPETFFSQFEKNAAIHRWPPGTWAVLLSNVFTGEAQRAYAGLSVDESLDYATVKSTILRVYKRVPAYYRKIFRTSQKRANQTCVEFYREKLAQCHRWVDSAQVENNYQKLLELIAYEEVKSCMPDQLQSYLEGLGIHDLDTAGPASDHYLLTYPHVNFRNKLPLTQSSLKLNPNPFGPREPAALSPLQGRPRFAPMNSGESANREIWSAGYSQFKPSSNSLSCSYCKKGNHTVDRCFLVNLCAYCKKSGHIRDHCPKLAKNPTRSSSALLVGVTRDAVVETVTLAGEIPVVGYDKCKSQDASEMHPSYKPYCFPGSVSPDDSLQPSHSVTILRDSGSVRTFVLREAISSFPQCQTGHSLVVRGLFSKGEVPLCKVFLQSAVMTGYVSAGIVDELPVAGVSMILGNDVAGSTMFPHSQSVSQNCASPDQEPSEVSPACVVTRSNSRRLVKDSLSVPQVANPPPENNIVSYSPNPKFSLDEFFNSASQESNVLDQTSSSEPVMRSITDMAVTRTTLIAEQAKDPSLKCLVVTSIPDVEESDITKCSHLVVPNDNEEERADSVVEPVLQNSEVLKKPGEKLAHLQEEQAASIVHLLQEHVALFSDSPSLCPLLRHDVDVQASHPLPATSHYHHKAHQVSTSTVQVGFSAFSPTLFININCPAFSPTLFININCPVSSPTLSININCPVSSPTLSININCPATSPTLSININCPATSPTLSININCPATSPILFININCPASSPTLFININCPVSSPTLFINITCPDNESHKLQPQLVELKELMLQLQAQNNQSQEIEQELLELKEIIVEFNQSFATLRSTAPNVDFVDLLAKDCVHLDRSHKTWEDARANCISLGGDLFVAGDYEGAREYLKKDDESDEALYYWPWVGVKGKSWLDGQQVTDDEWDDDSPGTNDDSCSFLNGRGLGDSSACSSSYSSLCVKGTNYQSHQLDQVTEESQCTVEGEFYVNDNCSISVCQHNVLLPYQGSTAPNVDFSNLLAKDCIHLERSLKTWEEARANCISLGGDLFVAGDYVSAREYLKKEDGSDEGLSYWPWVGVKGKSWLDGQQVTDDEWDDDSPGSNNDSCSFLHGRGLEDLSSCSRSFTSLCVRGSNYHQVTEDSQCTVDGEFYVNDNCSISVCQHNVLLPYQGSTAPNVDFVDLLAKDCVHLDRSHKTWEDARANCISLGGDLFVAGDYEGAREYLKKEDESDEGLYYWPWVGVKGKSWLDGQQVTDDEWDDDSPETNDDSCSFLDGRGSTAPNVDFSNLLAKDCVHLERSLKTWEEARANCISLGGDLFVAGDYVSAREYLKKEDGSDEGLRYWPWVGVKGKSWLDGQQVTDDEWDDDSPGSNNDSCSFLHGRGLEDVSACSRSFTSLCVRGSNYHQVTEDSQCTVDGEFYVNDNCSISVCQHNVLLPYQGSTAPNVDFVDLLAKDCVHLDRSHKTWEDARANCISLGGDLFVAGDYEGAREYLKKEDESDEGLYYWPWVGVKGKSWLDGQQVTDDEWDDDSPETNDDSCSFLDGRGLKDSFACSSSYSSLCVKGTNYQSHQLDQVTEESQCTVEGEFYVNDNCSISVCQHNVLLPYQGSTAPNVDFSNLLAKDCVHLERSLKTWEEARANCISLGGDLFVAGDYVSAREYLKKEDGSDEGLRYWPWVGVKGKSWLDGQQVTDDEWDDDSPGSNNDSCSFLHGRGLEDVSACSRSFTSLCVRGSNYQSLQLSQVTEDSQCTVDGEFYVNDNCSISVCQHNVLLPYQGSTAPNVDFSNLLAKDCIHLERSLNTWEEARANCISLGGDLFVAGDYVSAKEYLKKEDGSDEGLSYWPWVGVKGKSWLDGQQVTDDEWDDDSPGSNNDSCSFLHGRGLEDLSACSRSFTSLCVRGSNYHQVTEDSQCTVDGEFYVNDNCSISVCQHNVLLPYQGSTAPNVDFSNLLAKDCIHLERSLKTWEEARANCISLGGDLFVAGDYVSAKEYLKKEDGSDEGLSYWPWVGVKGKSWLDGQQVTDDEWDDDSPGSNNDSCSFLHGRGLEDLSACSRSFTSLCVRGSNYHQVTEDSQCTVDGEFYVNDNCSISVCQHNVLLPYQGSTAPNVDFSDLLAKDCVHLDRSHKTWEDARANCISLGGDLFVAGDYEGAREYLKKEDESDEGLYYWPWVGVKGKSWLDGQQVTDDEWDDDSPETNDDSCSFLHGRVSFFHLLHRLVPLPLPFFHPLVCLVSLSLSFILLLLLPGSAPSGTDLYTYLYCTTTFSPSQPASQSSRLTQDPPTANTTWSHLPYTFCNDISQDASIWKMVPITVVVVMMVLDRVVAIPHPQPVDYTGWQVLRLTMLDGEQEGSWLDMSANESPHDINILTRNKLQGTSDVAISPSALQAFTSHLAAIGATYSSLVTDLGKLVNEEQPSRTRAEIQINELSYQQLLTYQQITEYVNWLASQHPDLVIVEEAGRSVEGRAIPVLIITSPNSQTNKSVIFIEAGVHAREWVSPLAALKVASEVVSSPDLTRHLEWRIMPLVNPDGYLTSWTTERLWRKNRAVRDGVKCVGVDINRNFGYHWRNDSRPCSETYQGPEPFSEPETRAVRDAVLQVANRTQIFMSLHSYGQLIMYPWAHTSTLRISNRRILVKLARGMARAISNHNPVRYVVGTPAEVLCT</sequence>
<keyword evidence="10" id="KW-1015">Disulfide bond</keyword>
<dbReference type="SUPFAM" id="SSF56436">
    <property type="entry name" value="C-type lectin-like"/>
    <property type="match status" value="9"/>
</dbReference>
<dbReference type="Gene3D" id="3.30.70.340">
    <property type="entry name" value="Metallocarboxypeptidase-like"/>
    <property type="match status" value="1"/>
</dbReference>
<dbReference type="PANTHER" id="PTHR11705:SF91">
    <property type="entry name" value="FI01817P-RELATED"/>
    <property type="match status" value="1"/>
</dbReference>
<name>A0AAE1KA26_PETCI</name>
<evidence type="ECO:0000313" key="15">
    <source>
        <dbReference type="EMBL" id="KAK3869721.1"/>
    </source>
</evidence>
<keyword evidence="3" id="KW-0121">Carboxypeptidase</keyword>
<dbReference type="GO" id="GO:0008270">
    <property type="term" value="F:zinc ion binding"/>
    <property type="evidence" value="ECO:0007669"/>
    <property type="project" value="InterPro"/>
</dbReference>
<dbReference type="Gene3D" id="1.10.4020.10">
    <property type="entry name" value="DNA breaking-rejoining enzymes"/>
    <property type="match status" value="1"/>
</dbReference>
<keyword evidence="8" id="KW-0862">Zinc</keyword>
<keyword evidence="7" id="KW-0378">Hydrolase</keyword>
<evidence type="ECO:0000313" key="16">
    <source>
        <dbReference type="Proteomes" id="UP001286313"/>
    </source>
</evidence>
<keyword evidence="12" id="KW-0175">Coiled coil</keyword>
<comment type="similarity">
    <text evidence="2 11">Belongs to the peptidase M14 family.</text>
</comment>
<feature type="domain" description="C-type lectin" evidence="13">
    <location>
        <begin position="1543"/>
        <end position="1653"/>
    </location>
</feature>
<dbReference type="CDD" id="cd00037">
    <property type="entry name" value="CLECT"/>
    <property type="match status" value="7"/>
</dbReference>
<feature type="domain" description="C-type lectin" evidence="13">
    <location>
        <begin position="2205"/>
        <end position="2295"/>
    </location>
</feature>
<dbReference type="InterPro" id="IPR016186">
    <property type="entry name" value="C-type_lectin-like/link_sf"/>
</dbReference>
<feature type="domain" description="C-type lectin" evidence="13">
    <location>
        <begin position="1711"/>
        <end position="1821"/>
    </location>
</feature>
<evidence type="ECO:0000256" key="6">
    <source>
        <dbReference type="ARBA" id="ARBA00022729"/>
    </source>
</evidence>
<accession>A0AAE1KA26</accession>
<dbReference type="InterPro" id="IPR001304">
    <property type="entry name" value="C-type_lectin-like"/>
</dbReference>
<proteinExistence type="inferred from homology"/>
<evidence type="ECO:0000256" key="9">
    <source>
        <dbReference type="ARBA" id="ARBA00023049"/>
    </source>
</evidence>
<feature type="domain" description="C-type lectin" evidence="13">
    <location>
        <begin position="1380"/>
        <end position="1490"/>
    </location>
</feature>
<feature type="domain" description="C-type lectin" evidence="13">
    <location>
        <begin position="1111"/>
        <end position="1221"/>
    </location>
</feature>
<dbReference type="GO" id="GO:0004181">
    <property type="term" value="F:metallocarboxypeptidase activity"/>
    <property type="evidence" value="ECO:0007669"/>
    <property type="project" value="InterPro"/>
</dbReference>
<feature type="coiled-coil region" evidence="12">
    <location>
        <begin position="74"/>
        <end position="101"/>
    </location>
</feature>
<evidence type="ECO:0000259" key="14">
    <source>
        <dbReference type="PROSITE" id="PS52035"/>
    </source>
</evidence>
<dbReference type="PANTHER" id="PTHR11705">
    <property type="entry name" value="PROTEASE FAMILY M14 CARBOXYPEPTIDASE A,B"/>
    <property type="match status" value="1"/>
</dbReference>
<dbReference type="Gene3D" id="3.40.630.10">
    <property type="entry name" value="Zn peptidases"/>
    <property type="match status" value="1"/>
</dbReference>
<keyword evidence="9" id="KW-0482">Metalloprotease</keyword>
<evidence type="ECO:0000256" key="11">
    <source>
        <dbReference type="PROSITE-ProRule" id="PRU01379"/>
    </source>
</evidence>
<evidence type="ECO:0000256" key="5">
    <source>
        <dbReference type="ARBA" id="ARBA00022723"/>
    </source>
</evidence>
<evidence type="ECO:0000256" key="3">
    <source>
        <dbReference type="ARBA" id="ARBA00022645"/>
    </source>
</evidence>
<feature type="domain" description="C-type lectin" evidence="13">
    <location>
        <begin position="1879"/>
        <end position="1989"/>
    </location>
</feature>
<dbReference type="InterPro" id="IPR038269">
    <property type="entry name" value="SCAN_sf"/>
</dbReference>
<comment type="caution">
    <text evidence="15">The sequence shown here is derived from an EMBL/GenBank/DDBJ whole genome shotgun (WGS) entry which is preliminary data.</text>
</comment>
<evidence type="ECO:0000256" key="4">
    <source>
        <dbReference type="ARBA" id="ARBA00022670"/>
    </source>
</evidence>
<evidence type="ECO:0000256" key="10">
    <source>
        <dbReference type="ARBA" id="ARBA00023157"/>
    </source>
</evidence>
<keyword evidence="16" id="KW-1185">Reference proteome</keyword>
<dbReference type="SMART" id="SM00631">
    <property type="entry name" value="Zn_pept"/>
    <property type="match status" value="1"/>
</dbReference>
<dbReference type="FunFam" id="3.40.630.10:FF:000084">
    <property type="entry name" value="Carboxypeptidase B2"/>
    <property type="match status" value="1"/>
</dbReference>
<feature type="domain" description="Peptidase M14" evidence="14">
    <location>
        <begin position="2522"/>
        <end position="2754"/>
    </location>
</feature>
<organism evidence="15 16">
    <name type="scientific">Petrolisthes cinctipes</name>
    <name type="common">Flat porcelain crab</name>
    <dbReference type="NCBI Taxonomy" id="88211"/>
    <lineage>
        <taxon>Eukaryota</taxon>
        <taxon>Metazoa</taxon>
        <taxon>Ecdysozoa</taxon>
        <taxon>Arthropoda</taxon>
        <taxon>Crustacea</taxon>
        <taxon>Multicrustacea</taxon>
        <taxon>Malacostraca</taxon>
        <taxon>Eumalacostraca</taxon>
        <taxon>Eucarida</taxon>
        <taxon>Decapoda</taxon>
        <taxon>Pleocyemata</taxon>
        <taxon>Anomura</taxon>
        <taxon>Galatheoidea</taxon>
        <taxon>Porcellanidae</taxon>
        <taxon>Petrolisthes</taxon>
    </lineage>
</organism>
<dbReference type="SUPFAM" id="SSF53187">
    <property type="entry name" value="Zn-dependent exopeptidases"/>
    <property type="match status" value="1"/>
</dbReference>
<feature type="domain" description="C-type lectin" evidence="13">
    <location>
        <begin position="1274"/>
        <end position="1368"/>
    </location>
</feature>
<evidence type="ECO:0000256" key="8">
    <source>
        <dbReference type="ARBA" id="ARBA00022833"/>
    </source>
</evidence>
<dbReference type="InterPro" id="IPR000834">
    <property type="entry name" value="Peptidase_M14"/>
</dbReference>
<comment type="cofactor">
    <cofactor evidence="1">
        <name>Zn(2+)</name>
        <dbReference type="ChEBI" id="CHEBI:29105"/>
    </cofactor>
</comment>
<comment type="caution">
    <text evidence="11">Lacks conserved residue(s) required for the propagation of feature annotation.</text>
</comment>
<keyword evidence="6" id="KW-0732">Signal</keyword>
<dbReference type="PROSITE" id="PS52035">
    <property type="entry name" value="PEPTIDASE_M14"/>
    <property type="match status" value="1"/>
</dbReference>
<dbReference type="GO" id="GO:0005615">
    <property type="term" value="C:extracellular space"/>
    <property type="evidence" value="ECO:0007669"/>
    <property type="project" value="TreeGrafter"/>
</dbReference>
<evidence type="ECO:0000256" key="12">
    <source>
        <dbReference type="SAM" id="Coils"/>
    </source>
</evidence>
<dbReference type="GO" id="GO:0006508">
    <property type="term" value="P:proteolysis"/>
    <property type="evidence" value="ECO:0007669"/>
    <property type="project" value="UniProtKB-KW"/>
</dbReference>
<dbReference type="Gene3D" id="3.10.100.10">
    <property type="entry name" value="Mannose-Binding Protein A, subunit A"/>
    <property type="match status" value="9"/>
</dbReference>
<keyword evidence="4" id="KW-0645">Protease</keyword>
<dbReference type="PROSITE" id="PS50041">
    <property type="entry name" value="C_TYPE_LECTIN_2"/>
    <property type="match status" value="9"/>
</dbReference>
<feature type="domain" description="C-type lectin" evidence="13">
    <location>
        <begin position="943"/>
        <end position="1053"/>
    </location>
</feature>
<reference evidence="15" key="1">
    <citation type="submission" date="2023-10" db="EMBL/GenBank/DDBJ databases">
        <title>Genome assemblies of two species of porcelain crab, Petrolisthes cinctipes and Petrolisthes manimaculis (Anomura: Porcellanidae).</title>
        <authorList>
            <person name="Angst P."/>
        </authorList>
    </citation>
    <scope>NUCLEOTIDE SEQUENCE</scope>
    <source>
        <strain evidence="15">PB745_01</strain>
        <tissue evidence="15">Gill</tissue>
    </source>
</reference>
<gene>
    <name evidence="15" type="ORF">Pcinc_024950</name>
</gene>
<dbReference type="SMART" id="SM00034">
    <property type="entry name" value="CLECT"/>
    <property type="match status" value="7"/>
</dbReference>
<feature type="coiled-coil region" evidence="12">
    <location>
        <begin position="889"/>
        <end position="926"/>
    </location>
</feature>
<dbReference type="Proteomes" id="UP001286313">
    <property type="component" value="Unassembled WGS sequence"/>
</dbReference>
<dbReference type="EMBL" id="JAWQEG010002789">
    <property type="protein sequence ID" value="KAK3869721.1"/>
    <property type="molecule type" value="Genomic_DNA"/>
</dbReference>
<evidence type="ECO:0000259" key="13">
    <source>
        <dbReference type="PROSITE" id="PS50041"/>
    </source>
</evidence>
<dbReference type="SUPFAM" id="SSF54897">
    <property type="entry name" value="Protease propeptides/inhibitors"/>
    <property type="match status" value="1"/>
</dbReference>
<evidence type="ECO:0000256" key="2">
    <source>
        <dbReference type="ARBA" id="ARBA00005988"/>
    </source>
</evidence>
<protein>
    <submittedName>
        <fullName evidence="15">Uncharacterized protein</fullName>
    </submittedName>
</protein>
<dbReference type="PRINTS" id="PR00765">
    <property type="entry name" value="CRBOXYPTASEA"/>
</dbReference>